<keyword evidence="2" id="KW-0472">Membrane</keyword>
<accession>A0ABY5VJW0</accession>
<dbReference type="RefSeq" id="WP_028530453.1">
    <property type="nucleotide sequence ID" value="NZ_CABLBR010000002.1"/>
</dbReference>
<proteinExistence type="predicted"/>
<gene>
    <name evidence="3" type="ORF">NQ502_06240</name>
</gene>
<evidence type="ECO:0000256" key="2">
    <source>
        <dbReference type="SAM" id="Phobius"/>
    </source>
</evidence>
<keyword evidence="2" id="KW-1133">Transmembrane helix</keyword>
<evidence type="ECO:0008006" key="5">
    <source>
        <dbReference type="Google" id="ProtNLM"/>
    </source>
</evidence>
<feature type="region of interest" description="Disordered" evidence="1">
    <location>
        <begin position="47"/>
        <end position="73"/>
    </location>
</feature>
<keyword evidence="2" id="KW-0812">Transmembrane</keyword>
<dbReference type="EMBL" id="CP102290">
    <property type="protein sequence ID" value="UWP60627.1"/>
    <property type="molecule type" value="Genomic_DNA"/>
</dbReference>
<sequence length="360" mass="39944">MGESRCLLCEGRIVNGRCEDCGMNYNRRRTYRLNGSGGYTVTVQKEKAAGNKKPPSAQAVNAQRTESTQRRTKEMYGNRASYPYHKEQTAKKRNFGGIVVAVIVAVGVISSAGEWIYDKVSEIQSGRAETAAVWETNTGDEEYVYDPYEYVTEVLPEGGESMTAVLQPGVYIGGSQLPVGQYSVKAVEGLGNVTLEDTDLMICRLETLWSEEVAAYDEYQEEYPYETETTADDFRLFEGWALKVQPGMAVEVSSENAQTASQKVPQKNAQDHSVVLEDGMEAGVDFPAGDYNLTVVSDYGSVVVKRGDYEVFHSFLEAGQLTGEYRNLVLKEGDQIIIEEDYTGEGFEVHLDACEKIYPE</sequence>
<protein>
    <recommendedName>
        <fullName evidence="5">DUF4367 domain-containing protein</fullName>
    </recommendedName>
</protein>
<evidence type="ECO:0000313" key="4">
    <source>
        <dbReference type="Proteomes" id="UP001060164"/>
    </source>
</evidence>
<reference evidence="3" key="1">
    <citation type="journal article" date="2022" name="Cell">
        <title>Design, construction, and in vivo augmentation of a complex gut microbiome.</title>
        <authorList>
            <person name="Cheng A.G."/>
            <person name="Ho P.Y."/>
            <person name="Aranda-Diaz A."/>
            <person name="Jain S."/>
            <person name="Yu F.B."/>
            <person name="Meng X."/>
            <person name="Wang M."/>
            <person name="Iakiviak M."/>
            <person name="Nagashima K."/>
            <person name="Zhao A."/>
            <person name="Murugkar P."/>
            <person name="Patil A."/>
            <person name="Atabakhsh K."/>
            <person name="Weakley A."/>
            <person name="Yan J."/>
            <person name="Brumbaugh A.R."/>
            <person name="Higginbottom S."/>
            <person name="Dimas A."/>
            <person name="Shiver A.L."/>
            <person name="Deutschbauer A."/>
            <person name="Neff N."/>
            <person name="Sonnenburg J.L."/>
            <person name="Huang K.C."/>
            <person name="Fischbach M.A."/>
        </authorList>
    </citation>
    <scope>NUCLEOTIDE SEQUENCE</scope>
    <source>
        <strain evidence="3">DSM 19829</strain>
    </source>
</reference>
<feature type="transmembrane region" description="Helical" evidence="2">
    <location>
        <begin position="95"/>
        <end position="117"/>
    </location>
</feature>
<evidence type="ECO:0000256" key="1">
    <source>
        <dbReference type="SAM" id="MobiDB-lite"/>
    </source>
</evidence>
<organism evidence="3 4">
    <name type="scientific">Ruminococcus gauvreauii</name>
    <dbReference type="NCBI Taxonomy" id="438033"/>
    <lineage>
        <taxon>Bacteria</taxon>
        <taxon>Bacillati</taxon>
        <taxon>Bacillota</taxon>
        <taxon>Clostridia</taxon>
        <taxon>Eubacteriales</taxon>
        <taxon>Oscillospiraceae</taxon>
        <taxon>Ruminococcus</taxon>
    </lineage>
</organism>
<dbReference type="Proteomes" id="UP001060164">
    <property type="component" value="Chromosome"/>
</dbReference>
<name>A0ABY5VJW0_9FIRM</name>
<evidence type="ECO:0000313" key="3">
    <source>
        <dbReference type="EMBL" id="UWP60627.1"/>
    </source>
</evidence>
<keyword evidence="4" id="KW-1185">Reference proteome</keyword>